<evidence type="ECO:0000313" key="1">
    <source>
        <dbReference type="EMBL" id="CCI01384.1"/>
    </source>
</evidence>
<organism evidence="1 2">
    <name type="scientific">Microcystis aeruginosa PCC 9443</name>
    <dbReference type="NCBI Taxonomy" id="1160281"/>
    <lineage>
        <taxon>Bacteria</taxon>
        <taxon>Bacillati</taxon>
        <taxon>Cyanobacteriota</taxon>
        <taxon>Cyanophyceae</taxon>
        <taxon>Oscillatoriophycideae</taxon>
        <taxon>Chroococcales</taxon>
        <taxon>Microcystaceae</taxon>
        <taxon>Microcystis</taxon>
    </lineage>
</organism>
<protein>
    <submittedName>
        <fullName evidence="1">Uncharacterized protein</fullName>
    </submittedName>
</protein>
<evidence type="ECO:0000313" key="2">
    <source>
        <dbReference type="Proteomes" id="UP000003480"/>
    </source>
</evidence>
<dbReference type="RefSeq" id="WP_002766678.1">
    <property type="nucleotide sequence ID" value="NZ_HE972955.1"/>
</dbReference>
<dbReference type="AlphaFoldDB" id="I4G0C3"/>
<comment type="caution">
    <text evidence="1">The sequence shown here is derived from an EMBL/GenBank/DDBJ whole genome shotgun (WGS) entry which is preliminary data.</text>
</comment>
<sequence>MNLPIQIPPTSRKVSTAKLSGIRGFELSNLALACDLCCQSGGGIACGAISGCSCPLWLFVTLYAKSTNKMPR</sequence>
<name>I4G0C3_MICAE</name>
<dbReference type="Proteomes" id="UP000003480">
    <property type="component" value="Unassembled WGS sequence"/>
</dbReference>
<accession>I4G0C3</accession>
<proteinExistence type="predicted"/>
<dbReference type="EMBL" id="CAIJ01000111">
    <property type="protein sequence ID" value="CCI01384.1"/>
    <property type="molecule type" value="Genomic_DNA"/>
</dbReference>
<reference evidence="1 2" key="1">
    <citation type="submission" date="2012-04" db="EMBL/GenBank/DDBJ databases">
        <authorList>
            <person name="Genoscope - CEA"/>
        </authorList>
    </citation>
    <scope>NUCLEOTIDE SEQUENCE [LARGE SCALE GENOMIC DNA]</scope>
    <source>
        <strain evidence="1 2">9443</strain>
    </source>
</reference>
<gene>
    <name evidence="1" type="ORF">MICAC_1990001</name>
</gene>
<dbReference type="HOGENOM" id="CLU_2717821_0_0_3"/>